<keyword evidence="1" id="KW-0175">Coiled coil</keyword>
<dbReference type="Proteomes" id="UP000604825">
    <property type="component" value="Unassembled WGS sequence"/>
</dbReference>
<dbReference type="OrthoDB" id="695057at2759"/>
<accession>A0A811Q8S9</accession>
<gene>
    <name evidence="2" type="ORF">NCGR_LOCUS40551</name>
</gene>
<sequence>MENMLAQPAEGLETPRSSTEIISKVLSQTSIASTFLKNAGLQTPGSKSAGSVAREAQLQEQLHAEKTRANLLQQELDTLKKKGEETEDALAKTQEVVLRTQQEMEEFKKKQEANDLLLQRILNINTGTSVVACSSLVLSKLVMSLVNEFVCEVVVPMMCVNLWFPCVWELWLYEQ</sequence>
<evidence type="ECO:0000313" key="3">
    <source>
        <dbReference type="Proteomes" id="UP000604825"/>
    </source>
</evidence>
<comment type="caution">
    <text evidence="2">The sequence shown here is derived from an EMBL/GenBank/DDBJ whole genome shotgun (WGS) entry which is preliminary data.</text>
</comment>
<evidence type="ECO:0000313" key="2">
    <source>
        <dbReference type="EMBL" id="CAD6257061.1"/>
    </source>
</evidence>
<organism evidence="2 3">
    <name type="scientific">Miscanthus lutarioriparius</name>
    <dbReference type="NCBI Taxonomy" id="422564"/>
    <lineage>
        <taxon>Eukaryota</taxon>
        <taxon>Viridiplantae</taxon>
        <taxon>Streptophyta</taxon>
        <taxon>Embryophyta</taxon>
        <taxon>Tracheophyta</taxon>
        <taxon>Spermatophyta</taxon>
        <taxon>Magnoliopsida</taxon>
        <taxon>Liliopsida</taxon>
        <taxon>Poales</taxon>
        <taxon>Poaceae</taxon>
        <taxon>PACMAD clade</taxon>
        <taxon>Panicoideae</taxon>
        <taxon>Andropogonodae</taxon>
        <taxon>Andropogoneae</taxon>
        <taxon>Saccharinae</taxon>
        <taxon>Miscanthus</taxon>
    </lineage>
</organism>
<reference evidence="2" key="1">
    <citation type="submission" date="2020-10" db="EMBL/GenBank/DDBJ databases">
        <authorList>
            <person name="Han B."/>
            <person name="Lu T."/>
            <person name="Zhao Q."/>
            <person name="Huang X."/>
            <person name="Zhao Y."/>
        </authorList>
    </citation>
    <scope>NUCLEOTIDE SEQUENCE</scope>
</reference>
<feature type="coiled-coil region" evidence="1">
    <location>
        <begin position="55"/>
        <end position="110"/>
    </location>
</feature>
<dbReference type="AlphaFoldDB" id="A0A811Q8S9"/>
<dbReference type="EMBL" id="CAJGYO010000010">
    <property type="protein sequence ID" value="CAD6257061.1"/>
    <property type="molecule type" value="Genomic_DNA"/>
</dbReference>
<keyword evidence="3" id="KW-1185">Reference proteome</keyword>
<name>A0A811Q8S9_9POAL</name>
<proteinExistence type="predicted"/>
<evidence type="ECO:0000256" key="1">
    <source>
        <dbReference type="SAM" id="Coils"/>
    </source>
</evidence>
<protein>
    <submittedName>
        <fullName evidence="2">Uncharacterized protein</fullName>
    </submittedName>
</protein>